<accession>A0A5R9F1Z9</accession>
<comment type="caution">
    <text evidence="2">The sequence shown here is derived from an EMBL/GenBank/DDBJ whole genome shotgun (WGS) entry which is preliminary data.</text>
</comment>
<dbReference type="EMBL" id="SWLG01000005">
    <property type="protein sequence ID" value="TLS37662.1"/>
    <property type="molecule type" value="Genomic_DNA"/>
</dbReference>
<organism evidence="2 3">
    <name type="scientific">Exobacillus caeni</name>
    <dbReference type="NCBI Taxonomy" id="2574798"/>
    <lineage>
        <taxon>Bacteria</taxon>
        <taxon>Bacillati</taxon>
        <taxon>Bacillota</taxon>
        <taxon>Bacilli</taxon>
        <taxon>Bacillales</taxon>
        <taxon>Guptibacillaceae</taxon>
        <taxon>Exobacillus</taxon>
    </lineage>
</organism>
<gene>
    <name evidence="2" type="ORF">FCL54_07490</name>
</gene>
<evidence type="ECO:0000313" key="3">
    <source>
        <dbReference type="Proteomes" id="UP000308230"/>
    </source>
</evidence>
<dbReference type="AlphaFoldDB" id="A0A5R9F1Z9"/>
<evidence type="ECO:0000256" key="1">
    <source>
        <dbReference type="ARBA" id="ARBA00005721"/>
    </source>
</evidence>
<sequence length="113" mass="12926">MEKQLGEGTLSISQDVIDFIIEVVVDEIEGVQMVVQNVKDKLVGIVNRKKTVYSTEEESQKLTVNVKVGITYGENIPFVCYQVQNRLKEEIENLTGFEVEEINLSVERLEYKD</sequence>
<comment type="similarity">
    <text evidence="1">Belongs to the asp23 family.</text>
</comment>
<reference evidence="2 3" key="1">
    <citation type="submission" date="2019-04" db="EMBL/GenBank/DDBJ databases">
        <title>Bacillus caeni sp. nov., a bacterium isolated from mangrove sediment.</title>
        <authorList>
            <person name="Huang H."/>
            <person name="Mo K."/>
            <person name="Hu Y."/>
        </authorList>
    </citation>
    <scope>NUCLEOTIDE SEQUENCE [LARGE SCALE GENOMIC DNA]</scope>
    <source>
        <strain evidence="2 3">HB172195</strain>
    </source>
</reference>
<dbReference type="OrthoDB" id="2868756at2"/>
<proteinExistence type="inferred from homology"/>
<dbReference type="PANTHER" id="PTHR34297">
    <property type="entry name" value="HYPOTHETICAL CYTOSOLIC PROTEIN-RELATED"/>
    <property type="match status" value="1"/>
</dbReference>
<evidence type="ECO:0000313" key="2">
    <source>
        <dbReference type="EMBL" id="TLS37662.1"/>
    </source>
</evidence>
<dbReference type="PANTHER" id="PTHR34297:SF1">
    <property type="entry name" value="ASP23_GLS24 FAMILY ENVELOPE STRESS RESPONSE PROTEIN"/>
    <property type="match status" value="1"/>
</dbReference>
<keyword evidence="3" id="KW-1185">Reference proteome</keyword>
<protein>
    <submittedName>
        <fullName evidence="2">Asp23/Gls24 family envelope stress response protein</fullName>
    </submittedName>
</protein>
<name>A0A5R9F1Z9_9BACL</name>
<dbReference type="InterPro" id="IPR005531">
    <property type="entry name" value="Asp23"/>
</dbReference>
<dbReference type="Proteomes" id="UP000308230">
    <property type="component" value="Unassembled WGS sequence"/>
</dbReference>
<dbReference type="Pfam" id="PF03780">
    <property type="entry name" value="Asp23"/>
    <property type="match status" value="1"/>
</dbReference>
<dbReference type="RefSeq" id="WP_138124963.1">
    <property type="nucleotide sequence ID" value="NZ_SWLG01000005.1"/>
</dbReference>